<dbReference type="RefSeq" id="XP_014568445.1">
    <property type="nucleotide sequence ID" value="XM_014712959.1"/>
</dbReference>
<protein>
    <recommendedName>
        <fullName evidence="5">Ataxin-10 homolog</fullName>
    </recommendedName>
    <alternativeName>
        <fullName evidence="6">Copper transport protein 86</fullName>
    </alternativeName>
</protein>
<keyword evidence="2" id="KW-0132">Cell division</keyword>
<dbReference type="Gene3D" id="1.25.10.10">
    <property type="entry name" value="Leucine-rich Repeat Variant"/>
    <property type="match status" value="1"/>
</dbReference>
<dbReference type="EMBL" id="BABT02000220">
    <property type="protein sequence ID" value="GAA99199.1"/>
    <property type="molecule type" value="Genomic_DNA"/>
</dbReference>
<dbReference type="InterPro" id="IPR016024">
    <property type="entry name" value="ARM-type_fold"/>
</dbReference>
<dbReference type="PANTHER" id="PTHR13255">
    <property type="entry name" value="ATAXIN-10"/>
    <property type="match status" value="1"/>
</dbReference>
<dbReference type="InParanoid" id="G7E980"/>
<dbReference type="InterPro" id="IPR019156">
    <property type="entry name" value="Ataxin-10_domain"/>
</dbReference>
<evidence type="ECO:0000256" key="2">
    <source>
        <dbReference type="ARBA" id="ARBA00022618"/>
    </source>
</evidence>
<dbReference type="HOGENOM" id="CLU_608437_0_0_1"/>
<keyword evidence="3" id="KW-0131">Cell cycle</keyword>
<comment type="function">
    <text evidence="4">May play a role in the regulation of cytokinesis.</text>
</comment>
<comment type="similarity">
    <text evidence="1">Belongs to the ataxin-10 family.</text>
</comment>
<dbReference type="AlphaFoldDB" id="G7E980"/>
<dbReference type="FunCoup" id="G7E980">
    <property type="interactions" value="244"/>
</dbReference>
<reference evidence="8 9" key="1">
    <citation type="journal article" date="2011" name="J. Gen. Appl. Microbiol.">
        <title>Draft genome sequencing of the enigmatic basidiomycete Mixia osmundae.</title>
        <authorList>
            <person name="Nishida H."/>
            <person name="Nagatsuka Y."/>
            <person name="Sugiyama J."/>
        </authorList>
    </citation>
    <scope>NUCLEOTIDE SEQUENCE [LARGE SCALE GENOMIC DNA]</scope>
    <source>
        <strain evidence="9">CBS 9802 / IAM 14324 / JCM 22182 / KY 12970</strain>
    </source>
</reference>
<organism evidence="8 9">
    <name type="scientific">Mixia osmundae (strain CBS 9802 / IAM 14324 / JCM 22182 / KY 12970)</name>
    <dbReference type="NCBI Taxonomy" id="764103"/>
    <lineage>
        <taxon>Eukaryota</taxon>
        <taxon>Fungi</taxon>
        <taxon>Dikarya</taxon>
        <taxon>Basidiomycota</taxon>
        <taxon>Pucciniomycotina</taxon>
        <taxon>Mixiomycetes</taxon>
        <taxon>Mixiales</taxon>
        <taxon>Mixiaceae</taxon>
        <taxon>Mixia</taxon>
    </lineage>
</organism>
<reference evidence="8 9" key="2">
    <citation type="journal article" date="2012" name="Open Biol.">
        <title>Characteristics of nucleosomes and linker DNA regions on the genome of the basidiomycete Mixia osmundae revealed by mono- and dinucleosome mapping.</title>
        <authorList>
            <person name="Nishida H."/>
            <person name="Kondo S."/>
            <person name="Matsumoto T."/>
            <person name="Suzuki Y."/>
            <person name="Yoshikawa H."/>
            <person name="Taylor T.D."/>
            <person name="Sugiyama J."/>
        </authorList>
    </citation>
    <scope>NUCLEOTIDE SEQUENCE [LARGE SCALE GENOMIC DNA]</scope>
    <source>
        <strain evidence="9">CBS 9802 / IAM 14324 / JCM 22182 / KY 12970</strain>
    </source>
</reference>
<accession>G7E980</accession>
<evidence type="ECO:0000259" key="7">
    <source>
        <dbReference type="Pfam" id="PF09759"/>
    </source>
</evidence>
<dbReference type="Proteomes" id="UP000009131">
    <property type="component" value="Unassembled WGS sequence"/>
</dbReference>
<evidence type="ECO:0000256" key="3">
    <source>
        <dbReference type="ARBA" id="ARBA00023306"/>
    </source>
</evidence>
<dbReference type="SUPFAM" id="SSF48371">
    <property type="entry name" value="ARM repeat"/>
    <property type="match status" value="1"/>
</dbReference>
<dbReference type="InterPro" id="IPR051374">
    <property type="entry name" value="Ataxin-10/CTR86_families"/>
</dbReference>
<feature type="domain" description="Ataxin-10" evidence="7">
    <location>
        <begin position="384"/>
        <end position="445"/>
    </location>
</feature>
<sequence length="450" mass="49596">MLDDDDAELQQSAFLSADFTAPVLPYASIIADLEDKIASIATNTATRERSRLSKPVVFEQLQRAWQRLHDDLIVRNEAGCLPFGRALALFTRNLAPGNQIKLFPLLPHDLLYHSSSALRLQDLDYQPFTRATCQLLANILRGQNELVRSYWPRFLASDLASRLLATPDEQLRTTVLVLLGLLVDESHERIGALAGPRGKTTMAKVLDMAESLHDTPAYSLVHSLVGKMIKSSFLAQIYDTQATPVAIIVEAQVQLLKIAHAEVAALDFPVLDTITETLMQQFLRLSSAAEDAFASQQRQLTDVLLLEGLWFLLQSFTVICLKGQMTASETLARSSGRRAAEFLLKVTVFKQYILSTEQQDHALDGALQAFADIQKAALSFLATSADHHASLVQPAVREAGALPILLSLCGDDPHAPFLRENAILAMRFLLQGSPENQAIIRQLGSMQTFG</sequence>
<dbReference type="PANTHER" id="PTHR13255:SF0">
    <property type="entry name" value="ATAXIN-10"/>
    <property type="match status" value="1"/>
</dbReference>
<dbReference type="Pfam" id="PF09759">
    <property type="entry name" value="Atx10homo_assoc"/>
    <property type="match status" value="1"/>
</dbReference>
<dbReference type="InterPro" id="IPR011989">
    <property type="entry name" value="ARM-like"/>
</dbReference>
<name>G7E980_MIXOS</name>
<dbReference type="eggNOG" id="KOG2676">
    <property type="taxonomic scope" value="Eukaryota"/>
</dbReference>
<evidence type="ECO:0000256" key="5">
    <source>
        <dbReference type="ARBA" id="ARBA00044801"/>
    </source>
</evidence>
<evidence type="ECO:0000313" key="8">
    <source>
        <dbReference type="EMBL" id="GAA99199.1"/>
    </source>
</evidence>
<evidence type="ECO:0000256" key="6">
    <source>
        <dbReference type="ARBA" id="ARBA00044805"/>
    </source>
</evidence>
<dbReference type="OrthoDB" id="379794at2759"/>
<keyword evidence="9" id="KW-1185">Reference proteome</keyword>
<dbReference type="GO" id="GO:0005829">
    <property type="term" value="C:cytosol"/>
    <property type="evidence" value="ECO:0007669"/>
    <property type="project" value="TreeGrafter"/>
</dbReference>
<evidence type="ECO:0000256" key="4">
    <source>
        <dbReference type="ARBA" id="ARBA00044746"/>
    </source>
</evidence>
<gene>
    <name evidence="8" type="primary">Mo05891</name>
    <name evidence="8" type="ORF">E5Q_05891</name>
</gene>
<comment type="caution">
    <text evidence="8">The sequence shown here is derived from an EMBL/GenBank/DDBJ whole genome shotgun (WGS) entry which is preliminary data.</text>
</comment>
<evidence type="ECO:0000256" key="1">
    <source>
        <dbReference type="ARBA" id="ARBA00008384"/>
    </source>
</evidence>
<dbReference type="GO" id="GO:0051301">
    <property type="term" value="P:cell division"/>
    <property type="evidence" value="ECO:0007669"/>
    <property type="project" value="UniProtKB-KW"/>
</dbReference>
<proteinExistence type="inferred from homology"/>
<evidence type="ECO:0000313" key="9">
    <source>
        <dbReference type="Proteomes" id="UP000009131"/>
    </source>
</evidence>